<feature type="domain" description="NAD-dependent epimerase/dehydratase" evidence="3">
    <location>
        <begin position="8"/>
        <end position="231"/>
    </location>
</feature>
<comment type="similarity">
    <text evidence="2">Belongs to the NAD(P)-dependent epimerase/dehydratase family.</text>
</comment>
<comment type="pathway">
    <text evidence="1">Bacterial outer membrane biogenesis; LPS O-antigen biosynthesis.</text>
</comment>
<dbReference type="EMBL" id="AB812022">
    <property type="protein sequence ID" value="BAQ01059.1"/>
    <property type="molecule type" value="Genomic_DNA"/>
</dbReference>
<proteinExistence type="inferred from homology"/>
<evidence type="ECO:0000256" key="1">
    <source>
        <dbReference type="ARBA" id="ARBA00005125"/>
    </source>
</evidence>
<accession>A0A0A8J3W4</accession>
<dbReference type="InterPro" id="IPR001509">
    <property type="entry name" value="Epimerase_deHydtase"/>
</dbReference>
<evidence type="ECO:0000259" key="3">
    <source>
        <dbReference type="Pfam" id="PF01370"/>
    </source>
</evidence>
<dbReference type="PANTHER" id="PTHR43000">
    <property type="entry name" value="DTDP-D-GLUCOSE 4,6-DEHYDRATASE-RELATED"/>
    <property type="match status" value="1"/>
</dbReference>
<evidence type="ECO:0000313" key="4">
    <source>
        <dbReference type="EMBL" id="BAQ01059.1"/>
    </source>
</evidence>
<dbReference type="AlphaFoldDB" id="A0A0A8J3W4"/>
<reference evidence="4" key="1">
    <citation type="journal article" date="2014" name="DNA Res.">
        <title>A complete view of the genetic diversity of the Escherichia coli O-antigen biosynthesis gene cluster.</title>
        <authorList>
            <person name="Iguchi A."/>
            <person name="Iyoda S."/>
            <person name="Kikuchi T."/>
            <person name="Ogura Y."/>
            <person name="Katsura K."/>
            <person name="Ohnishi M."/>
            <person name="Hayashi T."/>
            <person name="Thomson N.R."/>
        </authorList>
    </citation>
    <scope>NUCLEOTIDE SEQUENCE</scope>
    <source>
        <strain evidence="4">F10167a-41</strain>
    </source>
</reference>
<sequence length="300" mass="32685">MTGAGKHALITGINGFTGRYVAAELSAAGYRVFGLGAGSVPYDGPDYYQVNLMDITALTNVVTSIKPNVVVHLAAIAFVGHGDADAFYNINLLGTRNLLQALSKCDSSLDAVLLASSANVYGNGTAGKLSETTAPNPANDYAVSKLAMEYMARLWMDKLPVFITRPFNYTGVGQADNFLLPKIVKHFKAKAPVIELGNIDVWRDFTDVRALSQAYVKLLQAKPTGEVINICSGRTYSLRKIIELCEKITGHHLEIQVNQAFVRANEVKTLSGDTAKLQSFIPEWDVPPLEDTLRWMLESD</sequence>
<dbReference type="Pfam" id="PF01370">
    <property type="entry name" value="Epimerase"/>
    <property type="match status" value="1"/>
</dbReference>
<protein>
    <submittedName>
        <fullName evidence="4">Putative GDP-mannose 4,6-dehydratase</fullName>
    </submittedName>
</protein>
<dbReference type="InterPro" id="IPR036291">
    <property type="entry name" value="NAD(P)-bd_dom_sf"/>
</dbReference>
<evidence type="ECO:0000256" key="2">
    <source>
        <dbReference type="ARBA" id="ARBA00007637"/>
    </source>
</evidence>
<dbReference type="SUPFAM" id="SSF51735">
    <property type="entry name" value="NAD(P)-binding Rossmann-fold domains"/>
    <property type="match status" value="1"/>
</dbReference>
<dbReference type="RefSeq" id="WP_032253756.1">
    <property type="nucleotide sequence ID" value="NZ_AP027424.1"/>
</dbReference>
<organism evidence="4">
    <name type="scientific">Escherichia coli</name>
    <dbReference type="NCBI Taxonomy" id="562"/>
    <lineage>
        <taxon>Bacteria</taxon>
        <taxon>Pseudomonadati</taxon>
        <taxon>Pseudomonadota</taxon>
        <taxon>Gammaproteobacteria</taxon>
        <taxon>Enterobacterales</taxon>
        <taxon>Enterobacteriaceae</taxon>
        <taxon>Escherichia</taxon>
    </lineage>
</organism>
<dbReference type="Gene3D" id="3.40.50.720">
    <property type="entry name" value="NAD(P)-binding Rossmann-like Domain"/>
    <property type="match status" value="1"/>
</dbReference>
<name>A0A0A8J3W4_ECOLX</name>
<dbReference type="Gene3D" id="3.90.25.10">
    <property type="entry name" value="UDP-galactose 4-epimerase, domain 1"/>
    <property type="match status" value="1"/>
</dbReference>